<gene>
    <name evidence="1" type="ORF">HUR95_15795</name>
</gene>
<dbReference type="InterPro" id="IPR046480">
    <property type="entry name" value="DUF6573"/>
</dbReference>
<dbReference type="KEGG" id="cthu:HUR95_15795"/>
<dbReference type="Pfam" id="PF20213">
    <property type="entry name" value="DUF6573"/>
    <property type="match status" value="1"/>
</dbReference>
<sequence>MEVIYSYSRKEAIEDGVLVDVTETAKEMGFRFPVAVTRTVWDAILTPSPFDSVQSTSGRLWDCLWMLFLAIKRGNGGGSEIFFSFIVNNEGEEKLVDLKAVCHPGDMMEPVITIMFPDED</sequence>
<dbReference type="AlphaFoldDB" id="A0A8X8L721"/>
<organism evidence="1 2">
    <name type="scientific">Caldalkalibacillus thermarum (strain TA2.A1)</name>
    <dbReference type="NCBI Taxonomy" id="986075"/>
    <lineage>
        <taxon>Bacteria</taxon>
        <taxon>Bacillati</taxon>
        <taxon>Bacillota</taxon>
        <taxon>Bacilli</taxon>
        <taxon>Bacillales</taxon>
        <taxon>Bacillaceae</taxon>
        <taxon>Caldalkalibacillus</taxon>
    </lineage>
</organism>
<dbReference type="EMBL" id="CP082237">
    <property type="protein sequence ID" value="QZT33667.1"/>
    <property type="molecule type" value="Genomic_DNA"/>
</dbReference>
<accession>A0A8X8L721</accession>
<reference evidence="1 2" key="1">
    <citation type="journal article" date="2020" name="Extremophiles">
        <title>Genomic analysis of Caldalkalibacillus thermarum TA2.A1 reveals aerobic alkaliphilic metabolism and evolutionary hallmarks linking alkaliphilic bacteria and plant life.</title>
        <authorList>
            <person name="de Jong S.I."/>
            <person name="van den Broek M.A."/>
            <person name="Merkel A.Y."/>
            <person name="de la Torre Cortes P."/>
            <person name="Kalamorz F."/>
            <person name="Cook G.M."/>
            <person name="van Loosdrecht M.C.M."/>
            <person name="McMillan D.G.G."/>
        </authorList>
    </citation>
    <scope>NUCLEOTIDE SEQUENCE [LARGE SCALE GENOMIC DNA]</scope>
    <source>
        <strain evidence="1 2">TA2.A1</strain>
    </source>
</reference>
<dbReference type="Proteomes" id="UP000825179">
    <property type="component" value="Chromosome"/>
</dbReference>
<name>A0A8X8L721_CALTT</name>
<protein>
    <submittedName>
        <fullName evidence="1">Uncharacterized protein</fullName>
    </submittedName>
</protein>
<proteinExistence type="predicted"/>
<dbReference type="RefSeq" id="WP_222822741.1">
    <property type="nucleotide sequence ID" value="NZ_CP082237.1"/>
</dbReference>
<evidence type="ECO:0000313" key="1">
    <source>
        <dbReference type="EMBL" id="QZT33667.1"/>
    </source>
</evidence>
<keyword evidence="2" id="KW-1185">Reference proteome</keyword>
<evidence type="ECO:0000313" key="2">
    <source>
        <dbReference type="Proteomes" id="UP000825179"/>
    </source>
</evidence>